<evidence type="ECO:0008006" key="3">
    <source>
        <dbReference type="Google" id="ProtNLM"/>
    </source>
</evidence>
<name>A0ABQ9NTE5_9PEZI</name>
<dbReference type="InterPro" id="IPR038883">
    <property type="entry name" value="AN11006-like"/>
</dbReference>
<proteinExistence type="predicted"/>
<dbReference type="PANTHER" id="PTHR42085">
    <property type="entry name" value="F-BOX DOMAIN-CONTAINING PROTEIN"/>
    <property type="match status" value="1"/>
</dbReference>
<reference evidence="1" key="1">
    <citation type="submission" date="2022-10" db="EMBL/GenBank/DDBJ databases">
        <title>Culturing micro-colonial fungi from biological soil crusts in the Mojave desert and describing Neophaeococcomyces mojavensis, and introducing the new genera and species Taxawa tesnikishii.</title>
        <authorList>
            <person name="Kurbessoian T."/>
            <person name="Stajich J.E."/>
        </authorList>
    </citation>
    <scope>NUCLEOTIDE SEQUENCE</scope>
    <source>
        <strain evidence="1">TK_1</strain>
    </source>
</reference>
<comment type="caution">
    <text evidence="1">The sequence shown here is derived from an EMBL/GenBank/DDBJ whole genome shotgun (WGS) entry which is preliminary data.</text>
</comment>
<sequence>MTILLYKKNATSSALSPFDSTMTTHSPQLTQLPSLRPRKPVSSIPSTLRHDSGVDLSADITDTTETTETIETIDEADTASTTPLYHDQSASPLLSLPAELRNQIYTHLLVPCTTHLSALRRLTTQNHLSDYVLPALDIHPAILATCRQAHTEGTGLLYGANTFSAHPALLTQLPFLVKASRPIVCPAVVGRIRRWHVKVRLDTDPRYSAEDVRKAFSGAEEVEVDVWQTQFGACDYGNLGLFEEVRGVGRAVVGGSVEAGFAGWLEGVMMRPVEGEVGGEGAWVGGEQRTGWGRGRGPYDLWVHGGR</sequence>
<dbReference type="EMBL" id="JAPDRL010000026">
    <property type="protein sequence ID" value="KAJ9665675.1"/>
    <property type="molecule type" value="Genomic_DNA"/>
</dbReference>
<dbReference type="PANTHER" id="PTHR42085:SF4">
    <property type="entry name" value="F-BOX DOMAIN-CONTAINING PROTEIN"/>
    <property type="match status" value="1"/>
</dbReference>
<keyword evidence="2" id="KW-1185">Reference proteome</keyword>
<evidence type="ECO:0000313" key="1">
    <source>
        <dbReference type="EMBL" id="KAJ9665675.1"/>
    </source>
</evidence>
<evidence type="ECO:0000313" key="2">
    <source>
        <dbReference type="Proteomes" id="UP001172684"/>
    </source>
</evidence>
<accession>A0ABQ9NTE5</accession>
<gene>
    <name evidence="1" type="ORF">H2201_004159</name>
</gene>
<dbReference type="Proteomes" id="UP001172684">
    <property type="component" value="Unassembled WGS sequence"/>
</dbReference>
<organism evidence="1 2">
    <name type="scientific">Coniosporium apollinis</name>
    <dbReference type="NCBI Taxonomy" id="61459"/>
    <lineage>
        <taxon>Eukaryota</taxon>
        <taxon>Fungi</taxon>
        <taxon>Dikarya</taxon>
        <taxon>Ascomycota</taxon>
        <taxon>Pezizomycotina</taxon>
        <taxon>Dothideomycetes</taxon>
        <taxon>Dothideomycetes incertae sedis</taxon>
        <taxon>Coniosporium</taxon>
    </lineage>
</organism>
<protein>
    <recommendedName>
        <fullName evidence="3">F-box domain-containing protein</fullName>
    </recommendedName>
</protein>